<dbReference type="RefSeq" id="WP_378301803.1">
    <property type="nucleotide sequence ID" value="NZ_JBHTJA010000050.1"/>
</dbReference>
<dbReference type="Proteomes" id="UP001596972">
    <property type="component" value="Unassembled WGS sequence"/>
</dbReference>
<sequence length="56" mass="5649">MIEAFTDGLSAGYRVVAVVVCVLALAAVRGLPGRRRDGDGRGPGPSAARAPGVRGE</sequence>
<gene>
    <name evidence="3" type="ORF">ACFQ11_22670</name>
</gene>
<organism evidence="3 4">
    <name type="scientific">Actinomadura sediminis</name>
    <dbReference type="NCBI Taxonomy" id="1038904"/>
    <lineage>
        <taxon>Bacteria</taxon>
        <taxon>Bacillati</taxon>
        <taxon>Actinomycetota</taxon>
        <taxon>Actinomycetes</taxon>
        <taxon>Streptosporangiales</taxon>
        <taxon>Thermomonosporaceae</taxon>
        <taxon>Actinomadura</taxon>
    </lineage>
</organism>
<protein>
    <submittedName>
        <fullName evidence="3">Uncharacterized protein</fullName>
    </submittedName>
</protein>
<reference evidence="4" key="1">
    <citation type="journal article" date="2019" name="Int. J. Syst. Evol. Microbiol.">
        <title>The Global Catalogue of Microorganisms (GCM) 10K type strain sequencing project: providing services to taxonomists for standard genome sequencing and annotation.</title>
        <authorList>
            <consortium name="The Broad Institute Genomics Platform"/>
            <consortium name="The Broad Institute Genome Sequencing Center for Infectious Disease"/>
            <person name="Wu L."/>
            <person name="Ma J."/>
        </authorList>
    </citation>
    <scope>NUCLEOTIDE SEQUENCE [LARGE SCALE GENOMIC DNA]</scope>
    <source>
        <strain evidence="4">JCM 31202</strain>
    </source>
</reference>
<feature type="compositionally biased region" description="Low complexity" evidence="1">
    <location>
        <begin position="44"/>
        <end position="56"/>
    </location>
</feature>
<accession>A0ABW3EUE3</accession>
<evidence type="ECO:0000313" key="3">
    <source>
        <dbReference type="EMBL" id="MFD0903215.1"/>
    </source>
</evidence>
<keyword evidence="2" id="KW-0472">Membrane</keyword>
<comment type="caution">
    <text evidence="3">The sequence shown here is derived from an EMBL/GenBank/DDBJ whole genome shotgun (WGS) entry which is preliminary data.</text>
</comment>
<evidence type="ECO:0000313" key="4">
    <source>
        <dbReference type="Proteomes" id="UP001596972"/>
    </source>
</evidence>
<name>A0ABW3EUE3_9ACTN</name>
<dbReference type="EMBL" id="JBHTJA010000050">
    <property type="protein sequence ID" value="MFD0903215.1"/>
    <property type="molecule type" value="Genomic_DNA"/>
</dbReference>
<proteinExistence type="predicted"/>
<keyword evidence="2" id="KW-0812">Transmembrane</keyword>
<evidence type="ECO:0000256" key="1">
    <source>
        <dbReference type="SAM" id="MobiDB-lite"/>
    </source>
</evidence>
<feature type="region of interest" description="Disordered" evidence="1">
    <location>
        <begin position="32"/>
        <end position="56"/>
    </location>
</feature>
<feature type="transmembrane region" description="Helical" evidence="2">
    <location>
        <begin position="12"/>
        <end position="31"/>
    </location>
</feature>
<keyword evidence="2" id="KW-1133">Transmembrane helix</keyword>
<keyword evidence="4" id="KW-1185">Reference proteome</keyword>
<evidence type="ECO:0000256" key="2">
    <source>
        <dbReference type="SAM" id="Phobius"/>
    </source>
</evidence>